<organism evidence="2">
    <name type="scientific">Halomonas sp. H10-59</name>
    <dbReference type="NCBI Taxonomy" id="2950874"/>
    <lineage>
        <taxon>Bacteria</taxon>
        <taxon>Pseudomonadati</taxon>
        <taxon>Pseudomonadota</taxon>
        <taxon>Gammaproteobacteria</taxon>
        <taxon>Oceanospirillales</taxon>
        <taxon>Halomonadaceae</taxon>
        <taxon>Halomonas</taxon>
    </lineage>
</organism>
<sequence length="210" mass="22251">MSDASRQAAPARGGRWNLWLGIGLLGFCLLCVTLWFPRDIGSGFLEQNLTGRTVPGDAFFPVLLVGLIALLASLLILSELRHGARRSHPPSAGEAVGRISPDNLAFLLRAIIVTAVSLLAMNATGPLQVTLTNAVGLTDYSGYRAASGTFPFDISGFFVGATLLTCGYIHTTRHRLRGWDVLVALAAAGALVLLFDGLIDNVQLPPNADL</sequence>
<feature type="transmembrane region" description="Helical" evidence="1">
    <location>
        <begin position="181"/>
        <end position="199"/>
    </location>
</feature>
<name>A0AAU7KRV0_9GAMM</name>
<keyword evidence="1" id="KW-0472">Membrane</keyword>
<dbReference type="AlphaFoldDB" id="A0AAU7KRV0"/>
<dbReference type="EMBL" id="CP098828">
    <property type="protein sequence ID" value="XBO74124.1"/>
    <property type="molecule type" value="Genomic_DNA"/>
</dbReference>
<evidence type="ECO:0000256" key="1">
    <source>
        <dbReference type="SAM" id="Phobius"/>
    </source>
</evidence>
<feature type="transmembrane region" description="Helical" evidence="1">
    <location>
        <begin position="58"/>
        <end position="77"/>
    </location>
</feature>
<reference evidence="2" key="1">
    <citation type="submission" date="2022-06" db="EMBL/GenBank/DDBJ databases">
        <title>A novel DMS-producing enzyme.</title>
        <authorList>
            <person name="Zhang Y."/>
        </authorList>
    </citation>
    <scope>NUCLEOTIDE SEQUENCE</scope>
    <source>
        <strain evidence="2">H10-59</strain>
    </source>
</reference>
<feature type="transmembrane region" description="Helical" evidence="1">
    <location>
        <begin position="149"/>
        <end position="169"/>
    </location>
</feature>
<dbReference type="RefSeq" id="WP_348814657.1">
    <property type="nucleotide sequence ID" value="NZ_CP098828.1"/>
</dbReference>
<feature type="transmembrane region" description="Helical" evidence="1">
    <location>
        <begin position="106"/>
        <end position="129"/>
    </location>
</feature>
<feature type="transmembrane region" description="Helical" evidence="1">
    <location>
        <begin position="16"/>
        <end position="38"/>
    </location>
</feature>
<accession>A0AAU7KRV0</accession>
<protein>
    <submittedName>
        <fullName evidence="2">Tripartite tricarboxylate transporter TctB family protein</fullName>
    </submittedName>
</protein>
<keyword evidence="1" id="KW-0812">Transmembrane</keyword>
<gene>
    <name evidence="2" type="ORF">NFG57_15010</name>
</gene>
<evidence type="ECO:0000313" key="2">
    <source>
        <dbReference type="EMBL" id="XBO74124.1"/>
    </source>
</evidence>
<proteinExistence type="predicted"/>
<keyword evidence="1" id="KW-1133">Transmembrane helix</keyword>